<reference evidence="2 3" key="1">
    <citation type="submission" date="2016-04" db="EMBL/GenBank/DDBJ databases">
        <title>A degradative enzymes factory behind the ericoid mycorrhizal symbiosis.</title>
        <authorList>
            <consortium name="DOE Joint Genome Institute"/>
            <person name="Martino E."/>
            <person name="Morin E."/>
            <person name="Grelet G."/>
            <person name="Kuo A."/>
            <person name="Kohler A."/>
            <person name="Daghino S."/>
            <person name="Barry K."/>
            <person name="Choi C."/>
            <person name="Cichocki N."/>
            <person name="Clum A."/>
            <person name="Copeland A."/>
            <person name="Hainaut M."/>
            <person name="Haridas S."/>
            <person name="Labutti K."/>
            <person name="Lindquist E."/>
            <person name="Lipzen A."/>
            <person name="Khouja H.-R."/>
            <person name="Murat C."/>
            <person name="Ohm R."/>
            <person name="Olson A."/>
            <person name="Spatafora J."/>
            <person name="Veneault-Fourrey C."/>
            <person name="Henrissat B."/>
            <person name="Grigoriev I."/>
            <person name="Martin F."/>
            <person name="Perotto S."/>
        </authorList>
    </citation>
    <scope>NUCLEOTIDE SEQUENCE [LARGE SCALE GENOMIC DNA]</scope>
    <source>
        <strain evidence="2 3">E</strain>
    </source>
</reference>
<gene>
    <name evidence="2" type="ORF">K444DRAFT_110598</name>
</gene>
<evidence type="ECO:0000313" key="3">
    <source>
        <dbReference type="Proteomes" id="UP000235371"/>
    </source>
</evidence>
<accession>A0A2J6SV80</accession>
<feature type="compositionally biased region" description="Basic residues" evidence="1">
    <location>
        <begin position="203"/>
        <end position="220"/>
    </location>
</feature>
<dbReference type="RefSeq" id="XP_024731581.1">
    <property type="nucleotide sequence ID" value="XM_024870316.1"/>
</dbReference>
<feature type="compositionally biased region" description="Low complexity" evidence="1">
    <location>
        <begin position="96"/>
        <end position="118"/>
    </location>
</feature>
<proteinExistence type="predicted"/>
<feature type="region of interest" description="Disordered" evidence="1">
    <location>
        <begin position="193"/>
        <end position="232"/>
    </location>
</feature>
<evidence type="ECO:0000256" key="1">
    <source>
        <dbReference type="SAM" id="MobiDB-lite"/>
    </source>
</evidence>
<feature type="region of interest" description="Disordered" evidence="1">
    <location>
        <begin position="88"/>
        <end position="123"/>
    </location>
</feature>
<sequence>MNHDSHRCRLLANKQKDRQILKSLNFPSATPRILNSCPPSPLLCILRETYCYTSLHVASQHANAFGSRQTCISTTRRDRARTEKIMYFSYSPSPPSTSYSTSPMEIPSSSSSRPQSPSCAFPSWPRRASLSSNSSHGDEASSSFIISDEELFPLVFDDADRDCTPPATPYSSRSPASPSRMCDIVVDNGSLMRELMAQEKTKKERRRRKSTSSKKSRSGSKTHMSPILEVVE</sequence>
<dbReference type="OrthoDB" id="5294241at2759"/>
<evidence type="ECO:0000313" key="2">
    <source>
        <dbReference type="EMBL" id="PMD54677.1"/>
    </source>
</evidence>
<dbReference type="AlphaFoldDB" id="A0A2J6SV80"/>
<protein>
    <submittedName>
        <fullName evidence="2">Uncharacterized protein</fullName>
    </submittedName>
</protein>
<dbReference type="GeneID" id="36578398"/>
<organism evidence="2 3">
    <name type="scientific">Hyaloscypha bicolor E</name>
    <dbReference type="NCBI Taxonomy" id="1095630"/>
    <lineage>
        <taxon>Eukaryota</taxon>
        <taxon>Fungi</taxon>
        <taxon>Dikarya</taxon>
        <taxon>Ascomycota</taxon>
        <taxon>Pezizomycotina</taxon>
        <taxon>Leotiomycetes</taxon>
        <taxon>Helotiales</taxon>
        <taxon>Hyaloscyphaceae</taxon>
        <taxon>Hyaloscypha</taxon>
        <taxon>Hyaloscypha bicolor</taxon>
    </lineage>
</organism>
<dbReference type="Proteomes" id="UP000235371">
    <property type="component" value="Unassembled WGS sequence"/>
</dbReference>
<dbReference type="InParanoid" id="A0A2J6SV80"/>
<name>A0A2J6SV80_9HELO</name>
<dbReference type="EMBL" id="KZ613859">
    <property type="protein sequence ID" value="PMD54677.1"/>
    <property type="molecule type" value="Genomic_DNA"/>
</dbReference>
<keyword evidence="3" id="KW-1185">Reference proteome</keyword>